<dbReference type="Proteomes" id="UP001222325">
    <property type="component" value="Unassembled WGS sequence"/>
</dbReference>
<dbReference type="AlphaFoldDB" id="A0AAD6UID4"/>
<feature type="compositionally biased region" description="Basic residues" evidence="1">
    <location>
        <begin position="76"/>
        <end position="86"/>
    </location>
</feature>
<comment type="caution">
    <text evidence="3">The sequence shown here is derived from an EMBL/GenBank/DDBJ whole genome shotgun (WGS) entry which is preliminary data.</text>
</comment>
<evidence type="ECO:0000313" key="4">
    <source>
        <dbReference type="Proteomes" id="UP001222325"/>
    </source>
</evidence>
<accession>A0AAD6UID4</accession>
<feature type="compositionally biased region" description="Low complexity" evidence="1">
    <location>
        <begin position="58"/>
        <end position="69"/>
    </location>
</feature>
<feature type="region of interest" description="Disordered" evidence="1">
    <location>
        <begin position="55"/>
        <end position="86"/>
    </location>
</feature>
<protein>
    <submittedName>
        <fullName evidence="3">Uncharacterized protein</fullName>
    </submittedName>
</protein>
<proteinExistence type="predicted"/>
<gene>
    <name evidence="3" type="ORF">B0H15DRAFT_818695</name>
</gene>
<name>A0AAD6UID4_9AGAR</name>
<feature type="signal peptide" evidence="2">
    <location>
        <begin position="1"/>
        <end position="19"/>
    </location>
</feature>
<organism evidence="3 4">
    <name type="scientific">Mycena belliarum</name>
    <dbReference type="NCBI Taxonomy" id="1033014"/>
    <lineage>
        <taxon>Eukaryota</taxon>
        <taxon>Fungi</taxon>
        <taxon>Dikarya</taxon>
        <taxon>Basidiomycota</taxon>
        <taxon>Agaricomycotina</taxon>
        <taxon>Agaricomycetes</taxon>
        <taxon>Agaricomycetidae</taxon>
        <taxon>Agaricales</taxon>
        <taxon>Marasmiineae</taxon>
        <taxon>Mycenaceae</taxon>
        <taxon>Mycena</taxon>
    </lineage>
</organism>
<evidence type="ECO:0000313" key="3">
    <source>
        <dbReference type="EMBL" id="KAJ7100102.1"/>
    </source>
</evidence>
<evidence type="ECO:0000256" key="2">
    <source>
        <dbReference type="SAM" id="SignalP"/>
    </source>
</evidence>
<sequence length="86" mass="9100">MHRATTLVLAVFFASLVAAAPIAPVSAISGASVSDVATHMVADIVNPLVDTLPAIADPSETSSSHPSEPIRSAEKSRRRSFRRRHP</sequence>
<reference evidence="3" key="1">
    <citation type="submission" date="2023-03" db="EMBL/GenBank/DDBJ databases">
        <title>Massive genome expansion in bonnet fungi (Mycena s.s.) driven by repeated elements and novel gene families across ecological guilds.</title>
        <authorList>
            <consortium name="Lawrence Berkeley National Laboratory"/>
            <person name="Harder C.B."/>
            <person name="Miyauchi S."/>
            <person name="Viragh M."/>
            <person name="Kuo A."/>
            <person name="Thoen E."/>
            <person name="Andreopoulos B."/>
            <person name="Lu D."/>
            <person name="Skrede I."/>
            <person name="Drula E."/>
            <person name="Henrissat B."/>
            <person name="Morin E."/>
            <person name="Kohler A."/>
            <person name="Barry K."/>
            <person name="LaButti K."/>
            <person name="Morin E."/>
            <person name="Salamov A."/>
            <person name="Lipzen A."/>
            <person name="Mereny Z."/>
            <person name="Hegedus B."/>
            <person name="Baldrian P."/>
            <person name="Stursova M."/>
            <person name="Weitz H."/>
            <person name="Taylor A."/>
            <person name="Grigoriev I.V."/>
            <person name="Nagy L.G."/>
            <person name="Martin F."/>
            <person name="Kauserud H."/>
        </authorList>
    </citation>
    <scope>NUCLEOTIDE SEQUENCE</scope>
    <source>
        <strain evidence="3">CBHHK173m</strain>
    </source>
</reference>
<keyword evidence="2" id="KW-0732">Signal</keyword>
<dbReference type="EMBL" id="JARJCN010000006">
    <property type="protein sequence ID" value="KAJ7100102.1"/>
    <property type="molecule type" value="Genomic_DNA"/>
</dbReference>
<keyword evidence="4" id="KW-1185">Reference proteome</keyword>
<feature type="chain" id="PRO_5042081469" evidence="2">
    <location>
        <begin position="20"/>
        <end position="86"/>
    </location>
</feature>
<evidence type="ECO:0000256" key="1">
    <source>
        <dbReference type="SAM" id="MobiDB-lite"/>
    </source>
</evidence>